<dbReference type="STRING" id="1344416.A0A139AM37"/>
<name>A0A139AM37_GONPJ</name>
<evidence type="ECO:0000259" key="2">
    <source>
        <dbReference type="PROSITE" id="PS50275"/>
    </source>
</evidence>
<dbReference type="GO" id="GO:0005783">
    <property type="term" value="C:endoplasmic reticulum"/>
    <property type="evidence" value="ECO:0007669"/>
    <property type="project" value="TreeGrafter"/>
</dbReference>
<dbReference type="OrthoDB" id="405996at2759"/>
<dbReference type="PANTHER" id="PTHR45662:SF2">
    <property type="entry name" value="PHOSPHATIDYLINOSITOL-3-PHOSPHATASE SAC1"/>
    <property type="match status" value="1"/>
</dbReference>
<feature type="transmembrane region" description="Helical" evidence="1">
    <location>
        <begin position="558"/>
        <end position="577"/>
    </location>
</feature>
<dbReference type="OMA" id="ITKAQPV"/>
<dbReference type="Pfam" id="PF02383">
    <property type="entry name" value="Syja_N"/>
    <property type="match status" value="1"/>
</dbReference>
<evidence type="ECO:0000256" key="1">
    <source>
        <dbReference type="SAM" id="Phobius"/>
    </source>
</evidence>
<keyword evidence="1" id="KW-0812">Transmembrane</keyword>
<sequence>MSSQSVHDSLNLYISPDTFTFEAQSSNKQTLVIYRDTGDVKLNGPYTPRHEEELLVYGIFGIVRLNAGDHLIVITERESLGYVANNEVYRVKGHRILPFTRGNRALAQVEKNDDEQYLAMIEAVLGLDNFFFSYSYQLTQSLQRQSKMATDTRPLWQKADDRFFYNKHLATKLIDASSPQHDLSGFILPIICGSVQISPANINGKFFNFALIARRSRHRNGTRYHSRGIDEDGNVSNYVETEQLAEVAEPLADRSRPNRWSYVQTRGSVPVFWKQNVNVQYTPTIVVEETGRLLDSFKKHFAEQEAIYGNQIAVNLVNKKGSEGRLGTAYTQIVKQLGDPKITYTWFDFHHECRNMRWDRISNLIDSIAPQLAQQGYTALDRDGRLVRNQTSVVRTNCVDCLDRTNVVQSVLARRALTLQLREAGALTERETVEDAVVFEKKFKAVWADHADAISIQYSGTPAMKTDFTRTGKRTTQGALADLTYSITRYVRNNFMDGSRQDAFDLVTGVYEVRPGGPSPLVEGDRGWRYRTLPYLLMFALIMLVGGFLLPSPSRSSQLLYTLFFLAIIVFCVYDILKHGRDFVDLPRLVKPRRTVGDAINGRISNGLQKKD</sequence>
<dbReference type="PANTHER" id="PTHR45662">
    <property type="entry name" value="PHOSPHATIDYLINOSITIDE PHOSPHATASE SAC1"/>
    <property type="match status" value="1"/>
</dbReference>
<proteinExistence type="predicted"/>
<dbReference type="AlphaFoldDB" id="A0A139AM37"/>
<reference evidence="3 4" key="1">
    <citation type="journal article" date="2015" name="Genome Biol. Evol.">
        <title>Phylogenomic analyses indicate that early fungi evolved digesting cell walls of algal ancestors of land plants.</title>
        <authorList>
            <person name="Chang Y."/>
            <person name="Wang S."/>
            <person name="Sekimoto S."/>
            <person name="Aerts A.L."/>
            <person name="Choi C."/>
            <person name="Clum A."/>
            <person name="LaButti K.M."/>
            <person name="Lindquist E.A."/>
            <person name="Yee Ngan C."/>
            <person name="Ohm R.A."/>
            <person name="Salamov A.A."/>
            <person name="Grigoriev I.V."/>
            <person name="Spatafora J.W."/>
            <person name="Berbee M.L."/>
        </authorList>
    </citation>
    <scope>NUCLEOTIDE SEQUENCE [LARGE SCALE GENOMIC DNA]</scope>
    <source>
        <strain evidence="3 4">JEL478</strain>
    </source>
</reference>
<dbReference type="GO" id="GO:0043812">
    <property type="term" value="F:phosphatidylinositol-4-phosphate phosphatase activity"/>
    <property type="evidence" value="ECO:0007669"/>
    <property type="project" value="TreeGrafter"/>
</dbReference>
<gene>
    <name evidence="3" type="ORF">M427DRAFT_54348</name>
</gene>
<protein>
    <recommendedName>
        <fullName evidence="2">SAC domain-containing protein</fullName>
    </recommendedName>
</protein>
<dbReference type="Proteomes" id="UP000070544">
    <property type="component" value="Unassembled WGS sequence"/>
</dbReference>
<organism evidence="3 4">
    <name type="scientific">Gonapodya prolifera (strain JEL478)</name>
    <name type="common">Monoblepharis prolifera</name>
    <dbReference type="NCBI Taxonomy" id="1344416"/>
    <lineage>
        <taxon>Eukaryota</taxon>
        <taxon>Fungi</taxon>
        <taxon>Fungi incertae sedis</taxon>
        <taxon>Chytridiomycota</taxon>
        <taxon>Chytridiomycota incertae sedis</taxon>
        <taxon>Monoblepharidomycetes</taxon>
        <taxon>Monoblepharidales</taxon>
        <taxon>Gonapodyaceae</taxon>
        <taxon>Gonapodya</taxon>
    </lineage>
</organism>
<feature type="domain" description="SAC" evidence="2">
    <location>
        <begin position="121"/>
        <end position="460"/>
    </location>
</feature>
<feature type="transmembrane region" description="Helical" evidence="1">
    <location>
        <begin position="533"/>
        <end position="552"/>
    </location>
</feature>
<dbReference type="EMBL" id="KQ965745">
    <property type="protein sequence ID" value="KXS17758.1"/>
    <property type="molecule type" value="Genomic_DNA"/>
</dbReference>
<dbReference type="GO" id="GO:0046856">
    <property type="term" value="P:phosphatidylinositol dephosphorylation"/>
    <property type="evidence" value="ECO:0007669"/>
    <property type="project" value="TreeGrafter"/>
</dbReference>
<evidence type="ECO:0000313" key="3">
    <source>
        <dbReference type="EMBL" id="KXS17758.1"/>
    </source>
</evidence>
<dbReference type="PROSITE" id="PS50275">
    <property type="entry name" value="SAC"/>
    <property type="match status" value="1"/>
</dbReference>
<keyword evidence="4" id="KW-1185">Reference proteome</keyword>
<accession>A0A139AM37</accession>
<evidence type="ECO:0000313" key="4">
    <source>
        <dbReference type="Proteomes" id="UP000070544"/>
    </source>
</evidence>
<keyword evidence="1" id="KW-0472">Membrane</keyword>
<keyword evidence="1" id="KW-1133">Transmembrane helix</keyword>
<dbReference type="InterPro" id="IPR002013">
    <property type="entry name" value="SAC_dom"/>
</dbReference>